<gene>
    <name evidence="4" type="ORF">A7X95_02690</name>
    <name evidence="3" type="ORF">T478_0967</name>
</gene>
<dbReference type="InterPro" id="IPR036465">
    <property type="entry name" value="vWFA_dom_sf"/>
</dbReference>
<dbReference type="InterPro" id="IPR024163">
    <property type="entry name" value="Aerotolerance_reg_N"/>
</dbReference>
<protein>
    <submittedName>
        <fullName evidence="4">Aerotolerance regulator BatA</fullName>
    </submittedName>
    <submittedName>
        <fullName evidence="3">von Willebrand factor type A domain protein</fullName>
    </submittedName>
</protein>
<dbReference type="Proteomes" id="UP000030944">
    <property type="component" value="Chromosome"/>
</dbReference>
<dbReference type="AlphaFoldDB" id="A0A0A7UYS6"/>
<organism evidence="3 5">
    <name type="scientific">Candidatus Nitrosopelagicus brevis</name>
    <dbReference type="NCBI Taxonomy" id="1410606"/>
    <lineage>
        <taxon>Archaea</taxon>
        <taxon>Nitrososphaerota</taxon>
    </lineage>
</organism>
<dbReference type="OrthoDB" id="3296at2157"/>
<dbReference type="InterPro" id="IPR051266">
    <property type="entry name" value="CLCR"/>
</dbReference>
<evidence type="ECO:0000313" key="5">
    <source>
        <dbReference type="Proteomes" id="UP000030944"/>
    </source>
</evidence>
<dbReference type="SUPFAM" id="SSF53300">
    <property type="entry name" value="vWA-like"/>
    <property type="match status" value="1"/>
</dbReference>
<evidence type="ECO:0000313" key="3">
    <source>
        <dbReference type="EMBL" id="AJA91942.1"/>
    </source>
</evidence>
<reference evidence="3 5" key="1">
    <citation type="journal article" date="2015" name="Proc. Natl. Acad. Sci. U.S.A.">
        <title>Genomic and proteomic characterization of "Candidatus Nitrosopelagicus brevis": An ammonia-oxidizing archaeon from the open ocean.</title>
        <authorList>
            <person name="Santoro A.E."/>
            <person name="Dupont C.L."/>
            <person name="Richter R.A."/>
            <person name="Craig M.T."/>
            <person name="Carini P."/>
            <person name="McIlvin M.R."/>
            <person name="Yang Y."/>
            <person name="Orsi W.D."/>
            <person name="Moran D.M."/>
            <person name="Saito M.A."/>
        </authorList>
    </citation>
    <scope>NUCLEOTIDE SEQUENCE [LARGE SCALE GENOMIC DNA]</scope>
    <source>
        <strain evidence="3">CN25</strain>
        <strain evidence="5">V2</strain>
    </source>
</reference>
<evidence type="ECO:0000256" key="1">
    <source>
        <dbReference type="SAM" id="Phobius"/>
    </source>
</evidence>
<dbReference type="HOGENOM" id="CLU_024570_2_1_2"/>
<proteinExistence type="predicted"/>
<evidence type="ECO:0000313" key="4">
    <source>
        <dbReference type="EMBL" id="PTL88193.1"/>
    </source>
</evidence>
<dbReference type="EMBL" id="LXWN01000001">
    <property type="protein sequence ID" value="PTL88193.1"/>
    <property type="molecule type" value="Genomic_DNA"/>
</dbReference>
<dbReference type="PANTHER" id="PTHR10579:SF43">
    <property type="entry name" value="ZINC FINGER (C3HC4-TYPE RING FINGER) FAMILY PROTEIN"/>
    <property type="match status" value="1"/>
</dbReference>
<keyword evidence="1" id="KW-0812">Transmembrane</keyword>
<evidence type="ECO:0000313" key="6">
    <source>
        <dbReference type="Proteomes" id="UP000241022"/>
    </source>
</evidence>
<dbReference type="PROSITE" id="PS50234">
    <property type="entry name" value="VWFA"/>
    <property type="match status" value="1"/>
</dbReference>
<reference evidence="6" key="3">
    <citation type="submission" date="2016-05" db="EMBL/GenBank/DDBJ databases">
        <authorList>
            <person name="Dupont C."/>
            <person name="Santoro A."/>
        </authorList>
    </citation>
    <scope>NUCLEOTIDE SEQUENCE [LARGE SCALE GENOMIC DNA]</scope>
    <source>
        <strain evidence="6">U25</strain>
    </source>
</reference>
<dbReference type="KEGG" id="nbv:T478_0967"/>
<dbReference type="Gene3D" id="3.40.50.410">
    <property type="entry name" value="von Willebrand factor, type A domain"/>
    <property type="match status" value="1"/>
</dbReference>
<feature type="transmembrane region" description="Helical" evidence="1">
    <location>
        <begin position="292"/>
        <end position="309"/>
    </location>
</feature>
<sequence length="316" mass="34961">MEYEFGYWYVLLALFILPGFYFLYRFYTKTKKSNSLKFSNLELVKKSASSQSQFRKHLPFILILIAVGLIIIGLADPRIPLENIKEGVNVVLVLDGSGSMAATDYPPTRLESAKDAAEILIENLEPNDHTGIILFESGATTVSYLTPFKDKTIGDLNAIKQRDGATAIGDGLVLGVDMANSIPNKKKVVILLSDGDHNAGVVTPNEAVQYAIQKKIQIHTIGMGSEEPVLLGTNIYGNPLYAELNEKELIAIATAANGKYYKSVDNNSLNEIFEEITDDIDRELEQVSIKDWFFIAAVVVLAANIYIVYGKYRIVI</sequence>
<dbReference type="InterPro" id="IPR002035">
    <property type="entry name" value="VWF_A"/>
</dbReference>
<reference evidence="4" key="2">
    <citation type="submission" date="2016-05" db="EMBL/GenBank/DDBJ databases">
        <authorList>
            <person name="Lavstsen T."/>
            <person name="Jespersen J.S."/>
        </authorList>
    </citation>
    <scope>NUCLEOTIDE SEQUENCE [LARGE SCALE GENOMIC DNA]</scope>
    <source>
        <strain evidence="4">U25</strain>
    </source>
</reference>
<feature type="transmembrane region" description="Helical" evidence="1">
    <location>
        <begin position="6"/>
        <end position="27"/>
    </location>
</feature>
<dbReference type="Pfam" id="PF00092">
    <property type="entry name" value="VWA"/>
    <property type="match status" value="1"/>
</dbReference>
<dbReference type="RefSeq" id="WP_048105543.1">
    <property type="nucleotide sequence ID" value="NZ_CP007026.1"/>
</dbReference>
<dbReference type="GeneID" id="24816854"/>
<evidence type="ECO:0000259" key="2">
    <source>
        <dbReference type="PROSITE" id="PS50234"/>
    </source>
</evidence>
<dbReference type="STRING" id="1410606.T478_0967"/>
<dbReference type="EMBL" id="CP007026">
    <property type="protein sequence ID" value="AJA91942.1"/>
    <property type="molecule type" value="Genomic_DNA"/>
</dbReference>
<feature type="transmembrane region" description="Helical" evidence="1">
    <location>
        <begin position="58"/>
        <end position="75"/>
    </location>
</feature>
<keyword evidence="1" id="KW-0472">Membrane</keyword>
<dbReference type="SMART" id="SM00327">
    <property type="entry name" value="VWA"/>
    <property type="match status" value="1"/>
</dbReference>
<name>A0A0A7UYS6_9ARCH</name>
<reference evidence="4 6" key="4">
    <citation type="submission" date="2018-04" db="EMBL/GenBank/DDBJ databases">
        <title>Transcriptomics of ammonia oxidizing archaea.</title>
        <authorList>
            <person name="Carini P."/>
        </authorList>
    </citation>
    <scope>NUCLEOTIDE SEQUENCE [LARGE SCALE GENOMIC DNA]</scope>
    <source>
        <strain evidence="4 6">U25</strain>
    </source>
</reference>
<feature type="domain" description="VWFA" evidence="2">
    <location>
        <begin position="89"/>
        <end position="276"/>
    </location>
</feature>
<accession>A0A0A7UYS6</accession>
<keyword evidence="1" id="KW-1133">Transmembrane helix</keyword>
<dbReference type="PANTHER" id="PTHR10579">
    <property type="entry name" value="CALCIUM-ACTIVATED CHLORIDE CHANNEL REGULATOR"/>
    <property type="match status" value="1"/>
</dbReference>
<dbReference type="Proteomes" id="UP000241022">
    <property type="component" value="Unassembled WGS sequence"/>
</dbReference>
<dbReference type="Pfam" id="PF07584">
    <property type="entry name" value="BatA"/>
    <property type="match status" value="1"/>
</dbReference>
<keyword evidence="6" id="KW-1185">Reference proteome</keyword>